<dbReference type="GO" id="GO:0006869">
    <property type="term" value="P:lipid transport"/>
    <property type="evidence" value="ECO:0007669"/>
    <property type="project" value="UniProtKB-KW"/>
</dbReference>
<dbReference type="InterPro" id="IPR026849">
    <property type="entry name" value="ATG2"/>
</dbReference>
<dbReference type="Pfam" id="PF13329">
    <property type="entry name" value="ATG2_CAD"/>
    <property type="match status" value="1"/>
</dbReference>
<evidence type="ECO:0000256" key="12">
    <source>
        <dbReference type="SAM" id="MobiDB-lite"/>
    </source>
</evidence>
<feature type="region of interest" description="Disordered" evidence="12">
    <location>
        <begin position="1262"/>
        <end position="1289"/>
    </location>
</feature>
<dbReference type="GO" id="GO:0000045">
    <property type="term" value="P:autophagosome assembly"/>
    <property type="evidence" value="ECO:0007669"/>
    <property type="project" value="TreeGrafter"/>
</dbReference>
<keyword evidence="6" id="KW-0256">Endoplasmic reticulum</keyword>
<comment type="catalytic activity">
    <reaction evidence="11">
        <text>a 1,2-diacyl-sn-glycero-3-phosphoethanolamine(in) = a 1,2-diacyl-sn-glycero-3-phosphoethanolamine(out)</text>
        <dbReference type="Rhea" id="RHEA:38895"/>
        <dbReference type="ChEBI" id="CHEBI:64612"/>
    </reaction>
</comment>
<dbReference type="GO" id="GO:0034727">
    <property type="term" value="P:piecemeal microautophagy of the nucleus"/>
    <property type="evidence" value="ECO:0007669"/>
    <property type="project" value="TreeGrafter"/>
</dbReference>
<proteinExistence type="inferred from homology"/>
<feature type="compositionally biased region" description="Low complexity" evidence="12">
    <location>
        <begin position="540"/>
        <end position="553"/>
    </location>
</feature>
<evidence type="ECO:0000256" key="5">
    <source>
        <dbReference type="ARBA" id="ARBA00022448"/>
    </source>
</evidence>
<keyword evidence="9" id="KW-0472">Membrane</keyword>
<dbReference type="GO" id="GO:0043495">
    <property type="term" value="F:protein-membrane adaptor activity"/>
    <property type="evidence" value="ECO:0007669"/>
    <property type="project" value="TreeGrafter"/>
</dbReference>
<comment type="similarity">
    <text evidence="3">Belongs to the ATG2 family.</text>
</comment>
<protein>
    <recommendedName>
        <fullName evidence="4">Autophagy-related protein 2</fullName>
    </recommendedName>
</protein>
<feature type="region of interest" description="Disordered" evidence="12">
    <location>
        <begin position="1413"/>
        <end position="1435"/>
    </location>
</feature>
<feature type="region of interest" description="Disordered" evidence="12">
    <location>
        <begin position="1166"/>
        <end position="1187"/>
    </location>
</feature>
<evidence type="ECO:0000256" key="4">
    <source>
        <dbReference type="ARBA" id="ARBA00018070"/>
    </source>
</evidence>
<keyword evidence="8" id="KW-0445">Lipid transport</keyword>
<dbReference type="GO" id="GO:0034045">
    <property type="term" value="C:phagophore assembly site membrane"/>
    <property type="evidence" value="ECO:0007669"/>
    <property type="project" value="UniProtKB-SubCell"/>
</dbReference>
<dbReference type="GO" id="GO:0061908">
    <property type="term" value="C:phagophore"/>
    <property type="evidence" value="ECO:0007669"/>
    <property type="project" value="TreeGrafter"/>
</dbReference>
<evidence type="ECO:0000256" key="11">
    <source>
        <dbReference type="ARBA" id="ARBA00024615"/>
    </source>
</evidence>
<evidence type="ECO:0000256" key="2">
    <source>
        <dbReference type="ARBA" id="ARBA00004623"/>
    </source>
</evidence>
<evidence type="ECO:0000256" key="6">
    <source>
        <dbReference type="ARBA" id="ARBA00022824"/>
    </source>
</evidence>
<gene>
    <name evidence="13" type="ORF">TrVE_jg5261</name>
</gene>
<keyword evidence="5" id="KW-0813">Transport</keyword>
<comment type="catalytic activity">
    <reaction evidence="10">
        <text>a 1,2-diacyl-sn-glycero-3-phospho-L-serine(in) = a 1,2-diacyl-sn-glycero-3-phospho-L-serine(out)</text>
        <dbReference type="Rhea" id="RHEA:38663"/>
        <dbReference type="ChEBI" id="CHEBI:57262"/>
    </reaction>
</comment>
<dbReference type="GO" id="GO:0061723">
    <property type="term" value="P:glycophagy"/>
    <property type="evidence" value="ECO:0007669"/>
    <property type="project" value="TreeGrafter"/>
</dbReference>
<evidence type="ECO:0000256" key="8">
    <source>
        <dbReference type="ARBA" id="ARBA00023055"/>
    </source>
</evidence>
<evidence type="ECO:0000256" key="9">
    <source>
        <dbReference type="ARBA" id="ARBA00023136"/>
    </source>
</evidence>
<feature type="region of interest" description="Disordered" evidence="12">
    <location>
        <begin position="526"/>
        <end position="553"/>
    </location>
</feature>
<feature type="compositionally biased region" description="Low complexity" evidence="12">
    <location>
        <begin position="348"/>
        <end position="364"/>
    </location>
</feature>
<dbReference type="PANTHER" id="PTHR13190">
    <property type="entry name" value="AUTOPHAGY-RELATED 2, ISOFORM A"/>
    <property type="match status" value="1"/>
</dbReference>
<sequence>MASLIMLPRLLAFAMNPLTIKLISRLVLYPYLSNYNLKRLPNDPNDNSNSDSGDCLLQLMLTDSTLREDIFGVKCTIPNIKLTLYASRMTLTIDSIDLDLTPLQCHAATEDHSDHPADHPADDQEFNGDVIIDGGKPSSSSSDSTKIPTFLNEWISRIRNNATLTVQSVHLIYQTLAVNLSSLSLKKRDAITTLNFDSLSIKNVDEDVFNATDISVVHRSPEATFSCDCVQFKLKDLAGLMTISSLVEVCKTLTHKENDAMAASLMESTSSPIDQPQPVDVVLEKTLQTMNLDNANVNVDYAQVESLLLTYFTSVKSINELRSRVGGNIGGTVYEGEGFYEANEDSTQFYTSTSSSTPQTSNSAPPAPPRINFNFNINHIEATVHDFNKKQNQVNLHLHNLKSVDKVMTVSNANVDVVDNSNISSRSQNFVELADFSIDYNSPKQLKANLVKFLIVVDPSRMVVLKNLVKSGQEFVDKEKERKASSSKTETKSKSKTVPDQEDVCHSLAIDLISIKVISSYTPPLNTDDGVDERTTRDISCPSTSTPNPVSTSNPFTSLNITFQSNTFVYELRHSSNSSTGQTRLNAKCSCTTIGYYKNNALYEIIKLSGRSELSPDSKIKLSYIMSSTTYQNEKNYAPYMLHGERGKYVRDNSQKTNIRNVKERFKRFEEGFLNVADLAALEVGRICFEGTKEELGVFKSIVKGIDFKEETSPSDQPSEIVPPSDSDSTKPTKSIALDVSIAEITTFFHNPSTSKTVLAKLTNLKTSVLLSSSSVKKVRLLCSTVSVLNGDFTDDGENHHHEELRFRGRSYCKTLVPICYKNCFDAVSKSGGNNIPCVVIDFEEDGGSGGGVWIDLSQTTWRYDVCDCTIIKDLTDFFSSAADSASSGSDPTSAPSPPPSPFAEKDGKDYAVFVTLSSCNVDYTSPTTATLLTPSRSIISIQSTNVSVNLIDGNEEQRVKVFFNGVAGHIANRRISYESENRTIEGGWEGNLWEGDESETKEIGSMQEFLDFNKFITVLTVNNLTMVVSFGGEKMSFCLEAPEGESIRAYFCRDSFSVLSKTFGEWWCVFGRSSELEKEIIKELELKRVDTAAKGNLSDLVLDESPVEELNPDPGEFVRNVSAEQEEDFLSMSGVVNDMFSFERSEREKLQKDLKKSNLEDEVFVEARGSPSPPPPPLPDDDGFSEARVFNSLNDAKPDDQLSATELRQRHNVQNQERAAEAADMDYLNTILGIAVQQNFYTLETTASGNEGEEEVVRHPLLGESDGEEEGDEFKYRNSGGSDDSPLDSSWVYDDFPDYKKEKNAAVWYSSDDGGQLRQSAQLKIFPNHVPLPMGVKKDIAEGDMGVKEYSDGKATTNVSAIVKDVSVCIRLFEGYDWLESYTEGAWDAWWPGKAQGAGERLAKFGLVDDDDDGYEQEDTGEKEDEAPPSGRRRGKVRNVKRNAHKFFEFTAININLRSDTFVEDREVHNLASCLEVKLGDFWCMETITSDIEKKSFHEWRNDTIHPRDDNDGIIMLKMVSFLPEHKFSIDHKLMSNDGRFAMKILPLRCYIDQSVIHFVQDFFDEEKGLRITKKGPEKPLTKDDELMEASQSETFFQSATVNKCKMKIDYTPIGVDVDALQKGNYAELLNIFPLESMVLDFEALEMKDITGWGNLFGAMCKRWISNIAATQVHKFVGSTPPFNLINNLGGATADLVIIPMEEYRKKRTKTNLIMGIGKGTASFGGKVALETVTTAHKVSKFVANQAVAVVGGIPSVNLNNETVDDSMDEIAESAKRGVREARRNIVRIPDVYEKDKGRAAALVPIAFMHTVAGGAEAVSVSCIALRNKMRPDLKREDRDRRPSFTEG</sequence>
<evidence type="ECO:0000256" key="7">
    <source>
        <dbReference type="ARBA" id="ARBA00023006"/>
    </source>
</evidence>
<evidence type="ECO:0000313" key="14">
    <source>
        <dbReference type="Proteomes" id="UP001165160"/>
    </source>
</evidence>
<evidence type="ECO:0000313" key="13">
    <source>
        <dbReference type="EMBL" id="GMH84761.1"/>
    </source>
</evidence>
<dbReference type="EMBL" id="BRXX01000041">
    <property type="protein sequence ID" value="GMH84761.1"/>
    <property type="molecule type" value="Genomic_DNA"/>
</dbReference>
<feature type="compositionally biased region" description="Acidic residues" evidence="12">
    <location>
        <begin position="1413"/>
        <end position="1428"/>
    </location>
</feature>
<dbReference type="GO" id="GO:0000422">
    <property type="term" value="P:autophagy of mitochondrion"/>
    <property type="evidence" value="ECO:0007669"/>
    <property type="project" value="TreeGrafter"/>
</dbReference>
<reference evidence="14" key="1">
    <citation type="journal article" date="2023" name="Commun. Biol.">
        <title>Genome analysis of Parmales, the sister group of diatoms, reveals the evolutionary specialization of diatoms from phago-mixotrophs to photoautotrophs.</title>
        <authorList>
            <person name="Ban H."/>
            <person name="Sato S."/>
            <person name="Yoshikawa S."/>
            <person name="Yamada K."/>
            <person name="Nakamura Y."/>
            <person name="Ichinomiya M."/>
            <person name="Sato N."/>
            <person name="Blanc-Mathieu R."/>
            <person name="Endo H."/>
            <person name="Kuwata A."/>
            <person name="Ogata H."/>
        </authorList>
    </citation>
    <scope>NUCLEOTIDE SEQUENCE [LARGE SCALE GENOMIC DNA]</scope>
    <source>
        <strain evidence="14">NIES 3699</strain>
    </source>
</reference>
<comment type="caution">
    <text evidence="13">The sequence shown here is derived from an EMBL/GenBank/DDBJ whole genome shotgun (WGS) entry which is preliminary data.</text>
</comment>
<feature type="region of interest" description="Disordered" evidence="12">
    <location>
        <begin position="476"/>
        <end position="498"/>
    </location>
</feature>
<organism evidence="13 14">
    <name type="scientific">Triparma verrucosa</name>
    <dbReference type="NCBI Taxonomy" id="1606542"/>
    <lineage>
        <taxon>Eukaryota</taxon>
        <taxon>Sar</taxon>
        <taxon>Stramenopiles</taxon>
        <taxon>Ochrophyta</taxon>
        <taxon>Bolidophyceae</taxon>
        <taxon>Parmales</taxon>
        <taxon>Triparmaceae</taxon>
        <taxon>Triparma</taxon>
    </lineage>
</organism>
<evidence type="ECO:0000256" key="1">
    <source>
        <dbReference type="ARBA" id="ARBA00004406"/>
    </source>
</evidence>
<evidence type="ECO:0000256" key="10">
    <source>
        <dbReference type="ARBA" id="ARBA00024479"/>
    </source>
</evidence>
<dbReference type="GO" id="GO:0032266">
    <property type="term" value="F:phosphatidylinositol-3-phosphate binding"/>
    <property type="evidence" value="ECO:0007669"/>
    <property type="project" value="TreeGrafter"/>
</dbReference>
<dbReference type="GO" id="GO:0061709">
    <property type="term" value="P:reticulophagy"/>
    <property type="evidence" value="ECO:0007669"/>
    <property type="project" value="TreeGrafter"/>
</dbReference>
<feature type="region of interest" description="Disordered" evidence="12">
    <location>
        <begin position="710"/>
        <end position="733"/>
    </location>
</feature>
<feature type="compositionally biased region" description="Low complexity" evidence="12">
    <location>
        <begin position="1280"/>
        <end position="1289"/>
    </location>
</feature>
<dbReference type="PANTHER" id="PTHR13190:SF1">
    <property type="entry name" value="AUTOPHAGY-RELATED 2, ISOFORM A"/>
    <property type="match status" value="1"/>
</dbReference>
<comment type="subcellular location">
    <subcellularLocation>
        <location evidence="1">Endoplasmic reticulum membrane</location>
        <topology evidence="1">Peripheral membrane protein</topology>
    </subcellularLocation>
    <subcellularLocation>
        <location evidence="2">Preautophagosomal structure membrane</location>
        <topology evidence="2">Peripheral membrane protein</topology>
    </subcellularLocation>
</comment>
<feature type="region of interest" description="Disordered" evidence="12">
    <location>
        <begin position="348"/>
        <end position="368"/>
    </location>
</feature>
<dbReference type="GO" id="GO:0005789">
    <property type="term" value="C:endoplasmic reticulum membrane"/>
    <property type="evidence" value="ECO:0007669"/>
    <property type="project" value="UniProtKB-SubCell"/>
</dbReference>
<name>A0A9W7B5Z1_9STRA</name>
<dbReference type="Proteomes" id="UP001165160">
    <property type="component" value="Unassembled WGS sequence"/>
</dbReference>
<keyword evidence="14" id="KW-1185">Reference proteome</keyword>
<keyword evidence="7" id="KW-0072">Autophagy</keyword>
<evidence type="ECO:0000256" key="3">
    <source>
        <dbReference type="ARBA" id="ARBA00009714"/>
    </source>
</evidence>
<accession>A0A9W7B5Z1</accession>